<dbReference type="EMBL" id="JARKIK010000072">
    <property type="protein sequence ID" value="KAK8728416.1"/>
    <property type="molecule type" value="Genomic_DNA"/>
</dbReference>
<evidence type="ECO:0000313" key="2">
    <source>
        <dbReference type="Proteomes" id="UP001445076"/>
    </source>
</evidence>
<accession>A0AAW0WME0</accession>
<reference evidence="1 2" key="1">
    <citation type="journal article" date="2024" name="BMC Genomics">
        <title>Genome assembly of redclaw crayfish (Cherax quadricarinatus) provides insights into its immune adaptation and hypoxia tolerance.</title>
        <authorList>
            <person name="Liu Z."/>
            <person name="Zheng J."/>
            <person name="Li H."/>
            <person name="Fang K."/>
            <person name="Wang S."/>
            <person name="He J."/>
            <person name="Zhou D."/>
            <person name="Weng S."/>
            <person name="Chi M."/>
            <person name="Gu Z."/>
            <person name="He J."/>
            <person name="Li F."/>
            <person name="Wang M."/>
        </authorList>
    </citation>
    <scope>NUCLEOTIDE SEQUENCE [LARGE SCALE GENOMIC DNA]</scope>
    <source>
        <strain evidence="1">ZL_2023a</strain>
    </source>
</reference>
<dbReference type="Proteomes" id="UP001445076">
    <property type="component" value="Unassembled WGS sequence"/>
</dbReference>
<name>A0AAW0WME0_CHEQU</name>
<sequence length="109" mass="11588">MQDSSPPASTSLQAHTPHPPQTSFVASIATLTFTCNASPVSDIMVSLASLSTETLDAISIYIAETTPLMDTNASSYSFISRPMQQSIPPQYSTCLLLPPPVVFTDPQSP</sequence>
<comment type="caution">
    <text evidence="1">The sequence shown here is derived from an EMBL/GenBank/DDBJ whole genome shotgun (WGS) entry which is preliminary data.</text>
</comment>
<proteinExistence type="predicted"/>
<gene>
    <name evidence="1" type="ORF">OTU49_009285</name>
</gene>
<dbReference type="AlphaFoldDB" id="A0AAW0WME0"/>
<keyword evidence="2" id="KW-1185">Reference proteome</keyword>
<protein>
    <submittedName>
        <fullName evidence="1">Uncharacterized protein</fullName>
    </submittedName>
</protein>
<evidence type="ECO:0000313" key="1">
    <source>
        <dbReference type="EMBL" id="KAK8728416.1"/>
    </source>
</evidence>
<organism evidence="1 2">
    <name type="scientific">Cherax quadricarinatus</name>
    <name type="common">Australian red claw crayfish</name>
    <dbReference type="NCBI Taxonomy" id="27406"/>
    <lineage>
        <taxon>Eukaryota</taxon>
        <taxon>Metazoa</taxon>
        <taxon>Ecdysozoa</taxon>
        <taxon>Arthropoda</taxon>
        <taxon>Crustacea</taxon>
        <taxon>Multicrustacea</taxon>
        <taxon>Malacostraca</taxon>
        <taxon>Eumalacostraca</taxon>
        <taxon>Eucarida</taxon>
        <taxon>Decapoda</taxon>
        <taxon>Pleocyemata</taxon>
        <taxon>Astacidea</taxon>
        <taxon>Parastacoidea</taxon>
        <taxon>Parastacidae</taxon>
        <taxon>Cherax</taxon>
    </lineage>
</organism>